<evidence type="ECO:0000313" key="1">
    <source>
        <dbReference type="EMBL" id="WEF50360.1"/>
    </source>
</evidence>
<dbReference type="Gene3D" id="3.40.50.10110">
    <property type="entry name" value="DNA polymerase III subunit chi"/>
    <property type="match status" value="1"/>
</dbReference>
<dbReference type="PANTHER" id="PTHR38767:SF1">
    <property type="entry name" value="DNA POLYMERASE III SUBUNIT CHI"/>
    <property type="match status" value="1"/>
</dbReference>
<proteinExistence type="predicted"/>
<dbReference type="InterPro" id="IPR007459">
    <property type="entry name" value="DNA_pol3_chi"/>
</dbReference>
<keyword evidence="2" id="KW-1185">Reference proteome</keyword>
<dbReference type="Proteomes" id="UP001213907">
    <property type="component" value="Chromosome"/>
</dbReference>
<dbReference type="EC" id="2.7.7.7" evidence="1"/>
<protein>
    <submittedName>
        <fullName evidence="1">DNA polymerase III subunit chi</fullName>
        <ecNumber evidence="1">2.7.7.7</ecNumber>
    </submittedName>
</protein>
<name>A0ABY8BK56_AFICR</name>
<organism evidence="1 2">
    <name type="scientific">Afipia carboxydohydrogena</name>
    <name type="common">Pseudomonas carboxydohydrogena</name>
    <dbReference type="NCBI Taxonomy" id="290"/>
    <lineage>
        <taxon>Bacteria</taxon>
        <taxon>Pseudomonadati</taxon>
        <taxon>Pseudomonadota</taxon>
        <taxon>Alphaproteobacteria</taxon>
        <taxon>Hyphomicrobiales</taxon>
        <taxon>Nitrobacteraceae</taxon>
        <taxon>Afipia</taxon>
    </lineage>
</organism>
<keyword evidence="1" id="KW-0808">Transferase</keyword>
<dbReference type="NCBIfam" id="NF004347">
    <property type="entry name" value="PRK05728.1-4"/>
    <property type="match status" value="1"/>
</dbReference>
<evidence type="ECO:0000313" key="2">
    <source>
        <dbReference type="Proteomes" id="UP001213907"/>
    </source>
</evidence>
<keyword evidence="1" id="KW-0548">Nucleotidyltransferase</keyword>
<gene>
    <name evidence="1" type="ORF">AFIC_001897</name>
</gene>
<dbReference type="GO" id="GO:0003887">
    <property type="term" value="F:DNA-directed DNA polymerase activity"/>
    <property type="evidence" value="ECO:0007669"/>
    <property type="project" value="UniProtKB-EC"/>
</dbReference>
<sequence>MTMTEVLFYHLQDMKLENVLPPLLEKSLERGWRVVVLAGSEERADMLDSHLWTYRDDSFLPHGTWREADAANQPVVLTVNDANPNNASVCFLVDGAPVPADCSAYQRVVLIFNGDDDEALGAARAAWSDCKARGFEQTYWQADERGRWQRKDLRGGG</sequence>
<accession>A0ABY8BK56</accession>
<dbReference type="InterPro" id="IPR036768">
    <property type="entry name" value="PolIII_chi_sf"/>
</dbReference>
<dbReference type="Pfam" id="PF04364">
    <property type="entry name" value="DNA_pol3_chi"/>
    <property type="match status" value="1"/>
</dbReference>
<dbReference type="SUPFAM" id="SSF102400">
    <property type="entry name" value="DNA polymerase III chi subunit"/>
    <property type="match status" value="1"/>
</dbReference>
<reference evidence="1 2" key="1">
    <citation type="submission" date="2022-11" db="EMBL/GenBank/DDBJ databases">
        <authorList>
            <person name="Siebert D."/>
            <person name="Busche T."/>
            <person name="Saydam E."/>
            <person name="Kalinowski J."/>
            <person name="Ruckert C."/>
            <person name="Blombach B."/>
        </authorList>
    </citation>
    <scope>NUCLEOTIDE SEQUENCE [LARGE SCALE GENOMIC DNA]</scope>
    <source>
        <strain evidence="1 2">DSM 1083</strain>
    </source>
</reference>
<dbReference type="PANTHER" id="PTHR38767">
    <property type="entry name" value="DNA POLYMERASE III SUBUNIT CHI"/>
    <property type="match status" value="1"/>
</dbReference>
<dbReference type="EMBL" id="CP113162">
    <property type="protein sequence ID" value="WEF50360.1"/>
    <property type="molecule type" value="Genomic_DNA"/>
</dbReference>